<dbReference type="EMBL" id="LOMO01000001">
    <property type="protein sequence ID" value="KXY51414.1"/>
    <property type="molecule type" value="Genomic_DNA"/>
</dbReference>
<sequence length="62" mass="7050">MRNLYVVQCIAGKDVLGSVRKHVILKYAGNPEWTITKAVMRMWEVIECKVISTQNKTNSVQA</sequence>
<proteinExistence type="predicted"/>
<gene>
    <name evidence="1" type="ORF">AT268_33615</name>
</gene>
<evidence type="ECO:0000313" key="2">
    <source>
        <dbReference type="Proteomes" id="UP000075476"/>
    </source>
</evidence>
<dbReference type="RefSeq" id="WP_061662745.1">
    <property type="nucleotide sequence ID" value="NZ_LOMO01000001.1"/>
</dbReference>
<name>A0A9X0MKI5_BACCE</name>
<evidence type="ECO:0000313" key="1">
    <source>
        <dbReference type="EMBL" id="KXY51414.1"/>
    </source>
</evidence>
<dbReference type="AlphaFoldDB" id="A0A9X0MKI5"/>
<accession>A0A9X0MKI5</accession>
<protein>
    <submittedName>
        <fullName evidence="1">Uncharacterized protein</fullName>
    </submittedName>
</protein>
<organism evidence="1 2">
    <name type="scientific">Bacillus cereus</name>
    <dbReference type="NCBI Taxonomy" id="1396"/>
    <lineage>
        <taxon>Bacteria</taxon>
        <taxon>Bacillati</taxon>
        <taxon>Bacillota</taxon>
        <taxon>Bacilli</taxon>
        <taxon>Bacillales</taxon>
        <taxon>Bacillaceae</taxon>
        <taxon>Bacillus</taxon>
        <taxon>Bacillus cereus group</taxon>
    </lineage>
</organism>
<reference evidence="1 2" key="1">
    <citation type="submission" date="2015-12" db="EMBL/GenBank/DDBJ databases">
        <title>Bacillus cereus Group isolate.</title>
        <authorList>
            <person name="Kovac J."/>
        </authorList>
    </citation>
    <scope>NUCLEOTIDE SEQUENCE [LARGE SCALE GENOMIC DNA]</scope>
    <source>
        <strain evidence="1 2">FSL K6-0073</strain>
    </source>
</reference>
<comment type="caution">
    <text evidence="1">The sequence shown here is derived from an EMBL/GenBank/DDBJ whole genome shotgun (WGS) entry which is preliminary data.</text>
</comment>
<dbReference type="Proteomes" id="UP000075476">
    <property type="component" value="Unassembled WGS sequence"/>
</dbReference>